<dbReference type="SUPFAM" id="SSF51735">
    <property type="entry name" value="NAD(P)-binding Rossmann-fold domains"/>
    <property type="match status" value="1"/>
</dbReference>
<dbReference type="Gene3D" id="3.40.50.720">
    <property type="entry name" value="NAD(P)-binding Rossmann-like Domain"/>
    <property type="match status" value="1"/>
</dbReference>
<dbReference type="Proteomes" id="UP000450012">
    <property type="component" value="Unassembled WGS sequence"/>
</dbReference>
<proteinExistence type="predicted"/>
<reference evidence="2 3" key="1">
    <citation type="submission" date="2019-12" db="EMBL/GenBank/DDBJ databases">
        <title>Novel species isolated from a subtropical stream in China.</title>
        <authorList>
            <person name="Lu H."/>
        </authorList>
    </citation>
    <scope>NUCLEOTIDE SEQUENCE [LARGE SCALE GENOMIC DNA]</scope>
    <source>
        <strain evidence="2 3">FT55W</strain>
    </source>
</reference>
<sequence>MNKILVTGASGHLGKAIIKALLKHLPAQQVVASARDPEQAAELSALGVEVRRADYTDFESMLAALQGIDKLFLVSAVAFSDRLAQHANVIRAAQAAGVRHIVYPSIQRRDGVTVGIEGVTDSDIATEQLLRASGMAYTIVQHPLYAESIPVFVGDRVATSGIRVPAGDGRIPLTSRDDLAAASAAILAQDGHENTEVSLNAGSSYSMHDLAAAYAELLATPVSYTAISPAEYAAEREAAGLPAPVAAFFNAWWAAIAAGAFDQPDPALQRLTGAPAKSLRQVLASAL</sequence>
<evidence type="ECO:0000313" key="3">
    <source>
        <dbReference type="Proteomes" id="UP000450012"/>
    </source>
</evidence>
<dbReference type="AlphaFoldDB" id="A0A7X4GKY7"/>
<organism evidence="2 3">
    <name type="scientific">Duganella rivi</name>
    <dbReference type="NCBI Taxonomy" id="2666083"/>
    <lineage>
        <taxon>Bacteria</taxon>
        <taxon>Pseudomonadati</taxon>
        <taxon>Pseudomonadota</taxon>
        <taxon>Betaproteobacteria</taxon>
        <taxon>Burkholderiales</taxon>
        <taxon>Oxalobacteraceae</taxon>
        <taxon>Telluria group</taxon>
        <taxon>Duganella</taxon>
    </lineage>
</organism>
<dbReference type="InterPro" id="IPR036291">
    <property type="entry name" value="NAD(P)-bd_dom_sf"/>
</dbReference>
<feature type="domain" description="NmrA-like" evidence="1">
    <location>
        <begin position="2"/>
        <end position="230"/>
    </location>
</feature>
<dbReference type="InterPro" id="IPR052718">
    <property type="entry name" value="NmrA-type_oxidoreductase"/>
</dbReference>
<dbReference type="EMBL" id="WWCK01000001">
    <property type="protein sequence ID" value="MYM65397.1"/>
    <property type="molecule type" value="Genomic_DNA"/>
</dbReference>
<name>A0A7X4GKY7_9BURK</name>
<dbReference type="Gene3D" id="3.90.25.10">
    <property type="entry name" value="UDP-galactose 4-epimerase, domain 1"/>
    <property type="match status" value="1"/>
</dbReference>
<protein>
    <submittedName>
        <fullName evidence="2">NmrA family NAD(P)-binding protein</fullName>
    </submittedName>
</protein>
<evidence type="ECO:0000259" key="1">
    <source>
        <dbReference type="Pfam" id="PF05368"/>
    </source>
</evidence>
<dbReference type="PANTHER" id="PTHR47129:SF1">
    <property type="entry name" value="NMRA-LIKE DOMAIN-CONTAINING PROTEIN"/>
    <property type="match status" value="1"/>
</dbReference>
<accession>A0A7X4GKY7</accession>
<dbReference type="InterPro" id="IPR008030">
    <property type="entry name" value="NmrA-like"/>
</dbReference>
<evidence type="ECO:0000313" key="2">
    <source>
        <dbReference type="EMBL" id="MYM65397.1"/>
    </source>
</evidence>
<dbReference type="Pfam" id="PF05368">
    <property type="entry name" value="NmrA"/>
    <property type="match status" value="1"/>
</dbReference>
<comment type="caution">
    <text evidence="2">The sequence shown here is derived from an EMBL/GenBank/DDBJ whole genome shotgun (WGS) entry which is preliminary data.</text>
</comment>
<gene>
    <name evidence="2" type="ORF">GTP45_00935</name>
</gene>
<dbReference type="RefSeq" id="WP_161012011.1">
    <property type="nucleotide sequence ID" value="NZ_WWCK01000001.1"/>
</dbReference>
<dbReference type="PANTHER" id="PTHR47129">
    <property type="entry name" value="QUINONE OXIDOREDUCTASE 2"/>
    <property type="match status" value="1"/>
</dbReference>
<keyword evidence="3" id="KW-1185">Reference proteome</keyword>